<keyword evidence="1" id="KW-1133">Transmembrane helix</keyword>
<accession>A0A2M6IUR0</accession>
<evidence type="ECO:0000256" key="1">
    <source>
        <dbReference type="SAM" id="Phobius"/>
    </source>
</evidence>
<organism evidence="2 3">
    <name type="scientific">Candidatus Roizmanbacteria bacterium CG11_big_fil_rev_8_21_14_0_20_36_8</name>
    <dbReference type="NCBI Taxonomy" id="1974856"/>
    <lineage>
        <taxon>Bacteria</taxon>
        <taxon>Candidatus Roizmaniibacteriota</taxon>
    </lineage>
</organism>
<evidence type="ECO:0000313" key="2">
    <source>
        <dbReference type="EMBL" id="PIQ73592.1"/>
    </source>
</evidence>
<protein>
    <submittedName>
        <fullName evidence="2">Uncharacterized protein</fullName>
    </submittedName>
</protein>
<sequence>MTAGGQKIFIDIFKNMLGNLLATVLIIVIFIALKNTTAKIAITSTPTDMTQILVESNNYIDYSDVNLVNLQNNGLSVFFLQQLLDVIPVQILRMKLSLG</sequence>
<gene>
    <name evidence="2" type="ORF">COV58_01710</name>
</gene>
<comment type="caution">
    <text evidence="2">The sequence shown here is derived from an EMBL/GenBank/DDBJ whole genome shotgun (WGS) entry which is preliminary data.</text>
</comment>
<dbReference type="EMBL" id="PCVM01000040">
    <property type="protein sequence ID" value="PIQ73592.1"/>
    <property type="molecule type" value="Genomic_DNA"/>
</dbReference>
<proteinExistence type="predicted"/>
<feature type="transmembrane region" description="Helical" evidence="1">
    <location>
        <begin position="12"/>
        <end position="33"/>
    </location>
</feature>
<keyword evidence="1" id="KW-0472">Membrane</keyword>
<dbReference type="Proteomes" id="UP000231056">
    <property type="component" value="Unassembled WGS sequence"/>
</dbReference>
<name>A0A2M6IUR0_9BACT</name>
<dbReference type="AlphaFoldDB" id="A0A2M6IUR0"/>
<keyword evidence="1" id="KW-0812">Transmembrane</keyword>
<reference evidence="2 3" key="1">
    <citation type="submission" date="2017-09" db="EMBL/GenBank/DDBJ databases">
        <title>Depth-based differentiation of microbial function through sediment-hosted aquifers and enrichment of novel symbionts in the deep terrestrial subsurface.</title>
        <authorList>
            <person name="Probst A.J."/>
            <person name="Ladd B."/>
            <person name="Jarett J.K."/>
            <person name="Geller-Mcgrath D.E."/>
            <person name="Sieber C.M."/>
            <person name="Emerson J.B."/>
            <person name="Anantharaman K."/>
            <person name="Thomas B.C."/>
            <person name="Malmstrom R."/>
            <person name="Stieglmeier M."/>
            <person name="Klingl A."/>
            <person name="Woyke T."/>
            <person name="Ryan C.M."/>
            <person name="Banfield J.F."/>
        </authorList>
    </citation>
    <scope>NUCLEOTIDE SEQUENCE [LARGE SCALE GENOMIC DNA]</scope>
    <source>
        <strain evidence="2">CG11_big_fil_rev_8_21_14_0_20_36_8</strain>
    </source>
</reference>
<evidence type="ECO:0000313" key="3">
    <source>
        <dbReference type="Proteomes" id="UP000231056"/>
    </source>
</evidence>